<organism evidence="2 3">
    <name type="scientific">Orbilia blumenaviensis</name>
    <dbReference type="NCBI Taxonomy" id="1796055"/>
    <lineage>
        <taxon>Eukaryota</taxon>
        <taxon>Fungi</taxon>
        <taxon>Dikarya</taxon>
        <taxon>Ascomycota</taxon>
        <taxon>Pezizomycotina</taxon>
        <taxon>Orbiliomycetes</taxon>
        <taxon>Orbiliales</taxon>
        <taxon>Orbiliaceae</taxon>
        <taxon>Orbilia</taxon>
    </lineage>
</organism>
<reference evidence="2 3" key="1">
    <citation type="submission" date="2019-10" db="EMBL/GenBank/DDBJ databases">
        <authorList>
            <person name="Palmer J.M."/>
        </authorList>
    </citation>
    <scope>NUCLEOTIDE SEQUENCE [LARGE SCALE GENOMIC DNA]</scope>
    <source>
        <strain evidence="2 3">TWF730</strain>
    </source>
</reference>
<feature type="region of interest" description="Disordered" evidence="1">
    <location>
        <begin position="205"/>
        <end position="241"/>
    </location>
</feature>
<evidence type="ECO:0000256" key="1">
    <source>
        <dbReference type="SAM" id="MobiDB-lite"/>
    </source>
</evidence>
<protein>
    <submittedName>
        <fullName evidence="2">Uncharacterized protein</fullName>
    </submittedName>
</protein>
<evidence type="ECO:0000313" key="3">
    <source>
        <dbReference type="Proteomes" id="UP001373714"/>
    </source>
</evidence>
<dbReference type="EMBL" id="JAVHNS010000006">
    <property type="protein sequence ID" value="KAK6352568.1"/>
    <property type="molecule type" value="Genomic_DNA"/>
</dbReference>
<keyword evidence="3" id="KW-1185">Reference proteome</keyword>
<accession>A0AAV9UZQ6</accession>
<dbReference type="AlphaFoldDB" id="A0AAV9UZQ6"/>
<name>A0AAV9UZQ6_9PEZI</name>
<dbReference type="Proteomes" id="UP001373714">
    <property type="component" value="Unassembled WGS sequence"/>
</dbReference>
<gene>
    <name evidence="2" type="ORF">TWF730_009392</name>
</gene>
<comment type="caution">
    <text evidence="2">The sequence shown here is derived from an EMBL/GenBank/DDBJ whole genome shotgun (WGS) entry which is preliminary data.</text>
</comment>
<proteinExistence type="predicted"/>
<sequence length="241" mass="27128">MVTPLMTQLPSAPYEPCPVSSGNWTPECGASLLERHQRDQVPFSGLFGEAFSRAYEKLLEGIAERRPIAPNTQEDLAYLIGKSKRASEKLAEGWEGSPQFQGCSWALRLHAFKWLCEHRHDLLADAHKGESTTSDEPLLLPDRLSFADMTDALWRSRTEWPLHSSDDGLFAFDGSVRARIEGSFELMVDEPLKTKIWEGVRCGSPWPVRGPQKRARSSGDEEDSPPPTRKRARQSTPFHLI</sequence>
<evidence type="ECO:0000313" key="2">
    <source>
        <dbReference type="EMBL" id="KAK6352568.1"/>
    </source>
</evidence>